<protein>
    <recommendedName>
        <fullName evidence="3">Gamma-glutamyltranspeptidase</fullName>
    </recommendedName>
</protein>
<dbReference type="OrthoDB" id="2015213at2759"/>
<dbReference type="InterPro" id="IPR052896">
    <property type="entry name" value="GGT-like_enzyme"/>
</dbReference>
<reference evidence="1 2" key="1">
    <citation type="submission" date="2015-04" db="EMBL/GenBank/DDBJ databases">
        <title>Complete genome sequence of Schizopora paradoxa KUC8140, a cosmopolitan wood degrader in East Asia.</title>
        <authorList>
            <consortium name="DOE Joint Genome Institute"/>
            <person name="Min B."/>
            <person name="Park H."/>
            <person name="Jang Y."/>
            <person name="Kim J.-J."/>
            <person name="Kim K.H."/>
            <person name="Pangilinan J."/>
            <person name="Lipzen A."/>
            <person name="Riley R."/>
            <person name="Grigoriev I.V."/>
            <person name="Spatafora J.W."/>
            <person name="Choi I.-G."/>
        </authorList>
    </citation>
    <scope>NUCLEOTIDE SEQUENCE [LARGE SCALE GENOMIC DNA]</scope>
    <source>
        <strain evidence="1 2">KUC8140</strain>
    </source>
</reference>
<dbReference type="EMBL" id="KQ085957">
    <property type="protein sequence ID" value="KLO13562.1"/>
    <property type="molecule type" value="Genomic_DNA"/>
</dbReference>
<accession>A0A0H2RPN2</accession>
<name>A0A0H2RPN2_9AGAM</name>
<evidence type="ECO:0000313" key="2">
    <source>
        <dbReference type="Proteomes" id="UP000053477"/>
    </source>
</evidence>
<organism evidence="1 2">
    <name type="scientific">Schizopora paradoxa</name>
    <dbReference type="NCBI Taxonomy" id="27342"/>
    <lineage>
        <taxon>Eukaryota</taxon>
        <taxon>Fungi</taxon>
        <taxon>Dikarya</taxon>
        <taxon>Basidiomycota</taxon>
        <taxon>Agaricomycotina</taxon>
        <taxon>Agaricomycetes</taxon>
        <taxon>Hymenochaetales</taxon>
        <taxon>Schizoporaceae</taxon>
        <taxon>Schizopora</taxon>
    </lineage>
</organism>
<proteinExistence type="predicted"/>
<dbReference type="PANTHER" id="PTHR43881">
    <property type="entry name" value="GAMMA-GLUTAMYLTRANSPEPTIDASE (AFU_ORTHOLOGUE AFUA_4G13580)"/>
    <property type="match status" value="1"/>
</dbReference>
<dbReference type="Gene3D" id="3.60.20.40">
    <property type="match status" value="1"/>
</dbReference>
<dbReference type="PRINTS" id="PR01210">
    <property type="entry name" value="GGTRANSPTASE"/>
</dbReference>
<dbReference type="InterPro" id="IPR043138">
    <property type="entry name" value="GGT_lsub"/>
</dbReference>
<dbReference type="InParanoid" id="A0A0H2RPN2"/>
<dbReference type="SUPFAM" id="SSF56235">
    <property type="entry name" value="N-terminal nucleophile aminohydrolases (Ntn hydrolases)"/>
    <property type="match status" value="1"/>
</dbReference>
<dbReference type="STRING" id="27342.A0A0H2RPN2"/>
<gene>
    <name evidence="1" type="ORF">SCHPADRAFT_940231</name>
</gene>
<keyword evidence="2" id="KW-1185">Reference proteome</keyword>
<evidence type="ECO:0000313" key="1">
    <source>
        <dbReference type="EMBL" id="KLO13562.1"/>
    </source>
</evidence>
<evidence type="ECO:0008006" key="3">
    <source>
        <dbReference type="Google" id="ProtNLM"/>
    </source>
</evidence>
<dbReference type="InterPro" id="IPR029055">
    <property type="entry name" value="Ntn_hydrolases_N"/>
</dbReference>
<dbReference type="Gene3D" id="1.10.246.130">
    <property type="match status" value="1"/>
</dbReference>
<dbReference type="PANTHER" id="PTHR43881:SF1">
    <property type="entry name" value="GAMMA-GLUTAMYLTRANSPEPTIDASE (AFU_ORTHOLOGUE AFUA_4G13580)"/>
    <property type="match status" value="1"/>
</dbReference>
<dbReference type="Proteomes" id="UP000053477">
    <property type="component" value="Unassembled WGS sequence"/>
</dbReference>
<dbReference type="AlphaFoldDB" id="A0A0H2RPN2"/>
<sequence>MQRCTRAPFVGRNGWTTVLSLSRSGSILLYARKLDVPGLRSVMELTSRTSAVNRRSTKERFEERARVESLVIVAEGKTNCVAHAMEAWGAARIDRGSALANDVYRLLPESLSLHGRFRPDEDGDLRATAREPLKHMLGLVSLVSVDLRGISHCAEVQFVDFNVPVALPFVQVYGTKGVVAPSQPLATEAGFEILRKGGTAADAAVAASAALNVTEPSCCGIGEEAFCLFYDSKTKEFEVLNGSGHSPQRLMMDHVRSRGVKGRWIPLTDLNSVTVPGAAAAWVNTVEKLGSGKLSVAEVLAPAIRLAEEGVAVSEIHGYAWMCSENLRKHASPNGDAMLLNGHAPKPGRIAQAIVDLIQSKGGVMELDDLAKHETSFVEPIKYTYGGEVTVYECPPNGQGITALLALGILDNIQEQQISKPLLEMEHNSAEYLHLLVESLRLAFADSQYYVADPEVQHVPVKQLLSKEYLSKRAKLFDPKKTNPEVIHGNPVNSSDTVYFSVVDQWGNACSYIQSNYAGFGTGAIPKGCGFTLQNRGTGFVLEEGHPNQLKGGKQPYHTIIPAMALRGDDLFLSYGVMGGYMQPQGHVQVLLNMLRGFTAQSALDAPRFCISAGSPDSEVKNSSAKAGDINSEVYFEEGISEETVEELRKMGHDAHLVKGFQRGMMGRGQVIQKIVDVSGRTVWAAGSDPRADGHAAAQI</sequence>
<dbReference type="InterPro" id="IPR043137">
    <property type="entry name" value="GGT_ssub_C"/>
</dbReference>
<dbReference type="Pfam" id="PF01019">
    <property type="entry name" value="G_glu_transpept"/>
    <property type="match status" value="1"/>
</dbReference>